<name>A0A401GZS6_9APHY</name>
<dbReference type="SUPFAM" id="SSF57924">
    <property type="entry name" value="Inhibitor of apoptosis (IAP) repeat"/>
    <property type="match status" value="1"/>
</dbReference>
<evidence type="ECO:0000256" key="1">
    <source>
        <dbReference type="ARBA" id="ARBA00022723"/>
    </source>
</evidence>
<dbReference type="InterPro" id="IPR001370">
    <property type="entry name" value="BIR_rpt"/>
</dbReference>
<feature type="compositionally biased region" description="Basic and acidic residues" evidence="3">
    <location>
        <begin position="229"/>
        <end position="239"/>
    </location>
</feature>
<feature type="compositionally biased region" description="Basic residues" evidence="3">
    <location>
        <begin position="240"/>
        <end position="254"/>
    </location>
</feature>
<keyword evidence="5" id="KW-1185">Reference proteome</keyword>
<feature type="region of interest" description="Disordered" evidence="3">
    <location>
        <begin position="307"/>
        <end position="415"/>
    </location>
</feature>
<feature type="compositionally biased region" description="Polar residues" evidence="3">
    <location>
        <begin position="191"/>
        <end position="223"/>
    </location>
</feature>
<evidence type="ECO:0000256" key="3">
    <source>
        <dbReference type="SAM" id="MobiDB-lite"/>
    </source>
</evidence>
<feature type="compositionally biased region" description="Low complexity" evidence="3">
    <location>
        <begin position="334"/>
        <end position="343"/>
    </location>
</feature>
<dbReference type="OrthoDB" id="2196114at2759"/>
<dbReference type="GO" id="GO:0046872">
    <property type="term" value="F:metal ion binding"/>
    <property type="evidence" value="ECO:0007669"/>
    <property type="project" value="UniProtKB-KW"/>
</dbReference>
<dbReference type="PANTHER" id="PTHR46771:SF5">
    <property type="entry name" value="DETERIN"/>
    <property type="match status" value="1"/>
</dbReference>
<dbReference type="InParanoid" id="A0A401GZS6"/>
<feature type="compositionally biased region" description="Basic residues" evidence="3">
    <location>
        <begin position="395"/>
        <end position="405"/>
    </location>
</feature>
<organism evidence="4 5">
    <name type="scientific">Sparassis crispa</name>
    <dbReference type="NCBI Taxonomy" id="139825"/>
    <lineage>
        <taxon>Eukaryota</taxon>
        <taxon>Fungi</taxon>
        <taxon>Dikarya</taxon>
        <taxon>Basidiomycota</taxon>
        <taxon>Agaricomycotina</taxon>
        <taxon>Agaricomycetes</taxon>
        <taxon>Polyporales</taxon>
        <taxon>Sparassidaceae</taxon>
        <taxon>Sparassis</taxon>
    </lineage>
</organism>
<dbReference type="RefSeq" id="XP_027618573.1">
    <property type="nucleotide sequence ID" value="XM_027762772.1"/>
</dbReference>
<dbReference type="Pfam" id="PF00653">
    <property type="entry name" value="BIR"/>
    <property type="match status" value="1"/>
</dbReference>
<evidence type="ECO:0000313" key="4">
    <source>
        <dbReference type="EMBL" id="GBE87660.1"/>
    </source>
</evidence>
<sequence>MCRKELSDWDAEDDPFNIHFIKCRNTCAWATVRCGLKGDLGEHGNYDFSDPTRVPSCKVMEIARLETFTVNKSWPHDSVKGHGANSKKMAKAGFSYTPQSAGDDTVTCFYCNLSLSGWDHDDDPTEEHVKREKKSGPCPFFQASTSRTLSKSTSKPPTRKPASRTRAIEDQITNVDSDDELATTPALTAGPSKSRSAKSVRSTETKTPASRRSTRVGSRTAGSSEVEDTEGRSGSDVGKRVSKTKRKGRSKSKVRITVIEEEDEQQQHDGVEEAVVVEREKPKRGRPPKAATEAKPVIVEVENAVVDTEVGLPPLVRKTHTRTRSRANLESESEAPLPSSSKPTHSKTKSTSNAIPAENGTDALRAAGTGKGSKRKKKGDDSEPPSDVPSVPKLAKAKVSRAKSKKVVDLQSDDEEYNAVQDFVVVQEQEQEQELRTVTAKAPSSPSQPRQTLRLEKTPKAPPSPISDDAGYATAELPLETDPVTATPPRFLHILPTIPQSPPVPVPYNDAEEPSTENGPTSPVSFTPFMAMFPIHKLTSLTDEESSMTVEQYVRREIERQYQQLKSDGERRVAQFREKAAETRRIIENS</sequence>
<feature type="region of interest" description="Disordered" evidence="3">
    <location>
        <begin position="121"/>
        <end position="295"/>
    </location>
</feature>
<dbReference type="STRING" id="139825.A0A401GZS6"/>
<proteinExistence type="predicted"/>
<feature type="compositionally biased region" description="Low complexity" evidence="3">
    <location>
        <begin position="143"/>
        <end position="156"/>
    </location>
</feature>
<dbReference type="Proteomes" id="UP000287166">
    <property type="component" value="Unassembled WGS sequence"/>
</dbReference>
<keyword evidence="2" id="KW-0862">Zinc</keyword>
<dbReference type="InterPro" id="IPR051190">
    <property type="entry name" value="Baculoviral_IAP"/>
</dbReference>
<dbReference type="AlphaFoldDB" id="A0A401GZS6"/>
<feature type="region of interest" description="Disordered" evidence="3">
    <location>
        <begin position="429"/>
        <end position="471"/>
    </location>
</feature>
<keyword evidence="1" id="KW-0479">Metal-binding</keyword>
<dbReference type="EMBL" id="BFAD01000011">
    <property type="protein sequence ID" value="GBE87660.1"/>
    <property type="molecule type" value="Genomic_DNA"/>
</dbReference>
<evidence type="ECO:0008006" key="6">
    <source>
        <dbReference type="Google" id="ProtNLM"/>
    </source>
</evidence>
<evidence type="ECO:0000256" key="2">
    <source>
        <dbReference type="ARBA" id="ARBA00022833"/>
    </source>
</evidence>
<dbReference type="CDD" id="cd00022">
    <property type="entry name" value="BIR"/>
    <property type="match status" value="1"/>
</dbReference>
<reference evidence="4 5" key="1">
    <citation type="journal article" date="2018" name="Sci. Rep.">
        <title>Genome sequence of the cauliflower mushroom Sparassis crispa (Hanabiratake) and its association with beneficial usage.</title>
        <authorList>
            <person name="Kiyama R."/>
            <person name="Furutani Y."/>
            <person name="Kawaguchi K."/>
            <person name="Nakanishi T."/>
        </authorList>
    </citation>
    <scope>NUCLEOTIDE SEQUENCE [LARGE SCALE GENOMIC DNA]</scope>
</reference>
<comment type="caution">
    <text evidence="4">The sequence shown here is derived from an EMBL/GenBank/DDBJ whole genome shotgun (WGS) entry which is preliminary data.</text>
</comment>
<dbReference type="PROSITE" id="PS50143">
    <property type="entry name" value="BIR_REPEAT_2"/>
    <property type="match status" value="1"/>
</dbReference>
<evidence type="ECO:0000313" key="5">
    <source>
        <dbReference type="Proteomes" id="UP000287166"/>
    </source>
</evidence>
<dbReference type="Gene3D" id="1.10.1170.10">
    <property type="entry name" value="Inhibitor Of Apoptosis Protein (2mihbC-IAP-1), Chain A"/>
    <property type="match status" value="1"/>
</dbReference>
<gene>
    <name evidence="4" type="ORF">SCP_1103370</name>
</gene>
<protein>
    <recommendedName>
        <fullName evidence="6">BIR-domain-containing protein</fullName>
    </recommendedName>
</protein>
<dbReference type="GeneID" id="38784577"/>
<dbReference type="PANTHER" id="PTHR46771">
    <property type="entry name" value="DETERIN"/>
    <property type="match status" value="1"/>
</dbReference>
<dbReference type="SMART" id="SM00238">
    <property type="entry name" value="BIR"/>
    <property type="match status" value="1"/>
</dbReference>
<feature type="compositionally biased region" description="Basic and acidic residues" evidence="3">
    <location>
        <begin position="265"/>
        <end position="281"/>
    </location>
</feature>
<feature type="compositionally biased region" description="Polar residues" evidence="3">
    <location>
        <begin position="442"/>
        <end position="451"/>
    </location>
</feature>
<accession>A0A401GZS6</accession>